<keyword evidence="2" id="KW-1185">Reference proteome</keyword>
<evidence type="ECO:0000313" key="1">
    <source>
        <dbReference type="EMBL" id="SDP23435.1"/>
    </source>
</evidence>
<organism evidence="1 2">
    <name type="scientific">Desulforhopalus singaporensis</name>
    <dbReference type="NCBI Taxonomy" id="91360"/>
    <lineage>
        <taxon>Bacteria</taxon>
        <taxon>Pseudomonadati</taxon>
        <taxon>Thermodesulfobacteriota</taxon>
        <taxon>Desulfobulbia</taxon>
        <taxon>Desulfobulbales</taxon>
        <taxon>Desulfocapsaceae</taxon>
        <taxon>Desulforhopalus</taxon>
    </lineage>
</organism>
<accession>A0A1H0R224</accession>
<dbReference type="AlphaFoldDB" id="A0A1H0R224"/>
<dbReference type="RefSeq" id="WP_092222682.1">
    <property type="nucleotide sequence ID" value="NZ_FNJI01000013.1"/>
</dbReference>
<evidence type="ECO:0000313" key="2">
    <source>
        <dbReference type="Proteomes" id="UP000199073"/>
    </source>
</evidence>
<dbReference type="EMBL" id="FNJI01000013">
    <property type="protein sequence ID" value="SDP23435.1"/>
    <property type="molecule type" value="Genomic_DNA"/>
</dbReference>
<sequence>MPGSSLHVGTMVTGALISEGAFLDGNSHSSGAFTSNGAVVWQISSGKNESFRTNKTELFYCIVSRIAVGINRRLRLLIKQMYDLKKDAVVLGGFVSNMTLSAPRKFPTMSTPVCRPRV</sequence>
<dbReference type="STRING" id="91360.SAMN05660330_02175"/>
<protein>
    <submittedName>
        <fullName evidence="1">Uncharacterized protein</fullName>
    </submittedName>
</protein>
<gene>
    <name evidence="1" type="ORF">SAMN05660330_02175</name>
</gene>
<dbReference type="Proteomes" id="UP000199073">
    <property type="component" value="Unassembled WGS sequence"/>
</dbReference>
<name>A0A1H0R224_9BACT</name>
<proteinExistence type="predicted"/>
<reference evidence="1 2" key="1">
    <citation type="submission" date="2016-10" db="EMBL/GenBank/DDBJ databases">
        <authorList>
            <person name="de Groot N.N."/>
        </authorList>
    </citation>
    <scope>NUCLEOTIDE SEQUENCE [LARGE SCALE GENOMIC DNA]</scope>
    <source>
        <strain evidence="1 2">DSM 12130</strain>
    </source>
</reference>